<keyword evidence="8" id="KW-0805">Transcription regulation</keyword>
<evidence type="ECO:0000256" key="12">
    <source>
        <dbReference type="PROSITE-ProRule" id="PRU00042"/>
    </source>
</evidence>
<dbReference type="Proteomes" id="UP000327493">
    <property type="component" value="Chromosome 21"/>
</dbReference>
<keyword evidence="11" id="KW-0539">Nucleus</keyword>
<evidence type="ECO:0000256" key="11">
    <source>
        <dbReference type="ARBA" id="ARBA00023242"/>
    </source>
</evidence>
<evidence type="ECO:0000256" key="10">
    <source>
        <dbReference type="ARBA" id="ARBA00023163"/>
    </source>
</evidence>
<dbReference type="GO" id="GO:0008270">
    <property type="term" value="F:zinc ion binding"/>
    <property type="evidence" value="ECO:0007669"/>
    <property type="project" value="UniProtKB-KW"/>
</dbReference>
<feature type="compositionally biased region" description="Polar residues" evidence="13">
    <location>
        <begin position="654"/>
        <end position="666"/>
    </location>
</feature>
<dbReference type="EMBL" id="VOFY01000021">
    <property type="protein sequence ID" value="KAA8581561.1"/>
    <property type="molecule type" value="Genomic_DNA"/>
</dbReference>
<evidence type="ECO:0000313" key="15">
    <source>
        <dbReference type="EMBL" id="KAA8581561.1"/>
    </source>
</evidence>
<feature type="region of interest" description="Disordered" evidence="13">
    <location>
        <begin position="293"/>
        <end position="333"/>
    </location>
</feature>
<keyword evidence="5" id="KW-0677">Repeat</keyword>
<dbReference type="PROSITE" id="PS00028">
    <property type="entry name" value="ZINC_FINGER_C2H2_1"/>
    <property type="match status" value="2"/>
</dbReference>
<feature type="region of interest" description="Disordered" evidence="13">
    <location>
        <begin position="620"/>
        <end position="639"/>
    </location>
</feature>
<keyword evidence="3" id="KW-0678">Repressor</keyword>
<dbReference type="InterPro" id="IPR036236">
    <property type="entry name" value="Znf_C2H2_sf"/>
</dbReference>
<dbReference type="PROSITE" id="PS50157">
    <property type="entry name" value="ZINC_FINGER_C2H2_2"/>
    <property type="match status" value="2"/>
</dbReference>
<feature type="non-terminal residue" evidence="15">
    <location>
        <position position="780"/>
    </location>
</feature>
<dbReference type="GO" id="GO:0000981">
    <property type="term" value="F:DNA-binding transcription factor activity, RNA polymerase II-specific"/>
    <property type="evidence" value="ECO:0007669"/>
    <property type="project" value="TreeGrafter"/>
</dbReference>
<feature type="compositionally biased region" description="Low complexity" evidence="13">
    <location>
        <begin position="699"/>
        <end position="710"/>
    </location>
</feature>
<feature type="compositionally biased region" description="Polar residues" evidence="13">
    <location>
        <begin position="293"/>
        <end position="304"/>
    </location>
</feature>
<evidence type="ECO:0000256" key="8">
    <source>
        <dbReference type="ARBA" id="ARBA00023015"/>
    </source>
</evidence>
<evidence type="ECO:0000313" key="16">
    <source>
        <dbReference type="Proteomes" id="UP000327493"/>
    </source>
</evidence>
<feature type="domain" description="C2H2-type" evidence="14">
    <location>
        <begin position="236"/>
        <end position="259"/>
    </location>
</feature>
<name>A0A5J5CNT9_9PERO</name>
<keyword evidence="7" id="KW-0862">Zinc</keyword>
<feature type="compositionally biased region" description="Low complexity" evidence="13">
    <location>
        <begin position="623"/>
        <end position="633"/>
    </location>
</feature>
<dbReference type="InterPro" id="IPR013087">
    <property type="entry name" value="Znf_C2H2_type"/>
</dbReference>
<feature type="region of interest" description="Disordered" evidence="13">
    <location>
        <begin position="736"/>
        <end position="757"/>
    </location>
</feature>
<keyword evidence="9" id="KW-0238">DNA-binding</keyword>
<feature type="region of interest" description="Disordered" evidence="13">
    <location>
        <begin position="409"/>
        <end position="428"/>
    </location>
</feature>
<dbReference type="SUPFAM" id="SSF57667">
    <property type="entry name" value="beta-beta-alpha zinc fingers"/>
    <property type="match status" value="1"/>
</dbReference>
<evidence type="ECO:0000256" key="2">
    <source>
        <dbReference type="ARBA" id="ARBA00006991"/>
    </source>
</evidence>
<keyword evidence="4" id="KW-0479">Metal-binding</keyword>
<dbReference type="GO" id="GO:0043565">
    <property type="term" value="F:sequence-specific DNA binding"/>
    <property type="evidence" value="ECO:0007669"/>
    <property type="project" value="TreeGrafter"/>
</dbReference>
<keyword evidence="10" id="KW-0804">Transcription</keyword>
<keyword evidence="16" id="KW-1185">Reference proteome</keyword>
<organism evidence="15 16">
    <name type="scientific">Etheostoma spectabile</name>
    <name type="common">orangethroat darter</name>
    <dbReference type="NCBI Taxonomy" id="54343"/>
    <lineage>
        <taxon>Eukaryota</taxon>
        <taxon>Metazoa</taxon>
        <taxon>Chordata</taxon>
        <taxon>Craniata</taxon>
        <taxon>Vertebrata</taxon>
        <taxon>Euteleostomi</taxon>
        <taxon>Actinopterygii</taxon>
        <taxon>Neopterygii</taxon>
        <taxon>Teleostei</taxon>
        <taxon>Neoteleostei</taxon>
        <taxon>Acanthomorphata</taxon>
        <taxon>Eupercaria</taxon>
        <taxon>Perciformes</taxon>
        <taxon>Percoidei</taxon>
        <taxon>Percidae</taxon>
        <taxon>Etheostomatinae</taxon>
        <taxon>Etheostoma</taxon>
    </lineage>
</organism>
<evidence type="ECO:0000256" key="13">
    <source>
        <dbReference type="SAM" id="MobiDB-lite"/>
    </source>
</evidence>
<dbReference type="Gene3D" id="3.30.160.60">
    <property type="entry name" value="Classic Zinc Finger"/>
    <property type="match status" value="2"/>
</dbReference>
<evidence type="ECO:0000256" key="4">
    <source>
        <dbReference type="ARBA" id="ARBA00022723"/>
    </source>
</evidence>
<feature type="domain" description="C2H2-type" evidence="14">
    <location>
        <begin position="208"/>
        <end position="235"/>
    </location>
</feature>
<comment type="subcellular location">
    <subcellularLocation>
        <location evidence="1">Nucleus</location>
    </subcellularLocation>
</comment>
<evidence type="ECO:0000256" key="7">
    <source>
        <dbReference type="ARBA" id="ARBA00022833"/>
    </source>
</evidence>
<comment type="similarity">
    <text evidence="2">Belongs to the krueppel C2H2-type zinc-finger protein family.</text>
</comment>
<feature type="region of interest" description="Disordered" evidence="13">
    <location>
        <begin position="568"/>
        <end position="588"/>
    </location>
</feature>
<evidence type="ECO:0000259" key="14">
    <source>
        <dbReference type="PROSITE" id="PS50157"/>
    </source>
</evidence>
<keyword evidence="6 12" id="KW-0863">Zinc-finger</keyword>
<reference evidence="15 16" key="1">
    <citation type="submission" date="2019-08" db="EMBL/GenBank/DDBJ databases">
        <title>A chromosome-level genome assembly, high-density linkage maps, and genome scans reveal the genomic architecture of hybrid incompatibilities underlying speciation via character displacement in darters (Percidae: Etheostominae).</title>
        <authorList>
            <person name="Moran R.L."/>
            <person name="Catchen J.M."/>
            <person name="Fuller R.C."/>
        </authorList>
    </citation>
    <scope>NUCLEOTIDE SEQUENCE [LARGE SCALE GENOMIC DNA]</scope>
    <source>
        <strain evidence="15">EspeVRDwgs_2016</strain>
        <tissue evidence="15">Muscle</tissue>
    </source>
</reference>
<proteinExistence type="inferred from homology"/>
<dbReference type="AlphaFoldDB" id="A0A5J5CNT9"/>
<evidence type="ECO:0000256" key="5">
    <source>
        <dbReference type="ARBA" id="ARBA00022737"/>
    </source>
</evidence>
<dbReference type="GO" id="GO:0005634">
    <property type="term" value="C:nucleus"/>
    <property type="evidence" value="ECO:0007669"/>
    <property type="project" value="UniProtKB-SubCell"/>
</dbReference>
<evidence type="ECO:0000256" key="3">
    <source>
        <dbReference type="ARBA" id="ARBA00022491"/>
    </source>
</evidence>
<accession>A0A5J5CNT9</accession>
<comment type="caution">
    <text evidence="15">The sequence shown here is derived from an EMBL/GenBank/DDBJ whole genome shotgun (WGS) entry which is preliminary data.</text>
</comment>
<dbReference type="PANTHER" id="PTHR24408">
    <property type="entry name" value="ZINC FINGER PROTEIN"/>
    <property type="match status" value="1"/>
</dbReference>
<feature type="region of interest" description="Disordered" evidence="13">
    <location>
        <begin position="147"/>
        <end position="188"/>
    </location>
</feature>
<dbReference type="SMART" id="SM00355">
    <property type="entry name" value="ZnF_C2H2"/>
    <property type="match status" value="2"/>
</dbReference>
<dbReference type="FunFam" id="3.30.160.60:FF:000042">
    <property type="entry name" value="Zinc finger protein 148"/>
    <property type="match status" value="1"/>
</dbReference>
<feature type="compositionally biased region" description="Basic and acidic residues" evidence="13">
    <location>
        <begin position="153"/>
        <end position="166"/>
    </location>
</feature>
<evidence type="ECO:0000256" key="9">
    <source>
        <dbReference type="ARBA" id="ARBA00023125"/>
    </source>
</evidence>
<gene>
    <name evidence="15" type="ORF">FQN60_003142</name>
</gene>
<evidence type="ECO:0000256" key="1">
    <source>
        <dbReference type="ARBA" id="ARBA00004123"/>
    </source>
</evidence>
<sequence length="780" mass="83803">MSIIQDKLGNEFLRNGGMDPNFAPGMLMFSHLPPVTSFTRLASQSVMGELPQEMILKKERDSPPEHHGATAVNTGGFLQSMGIKQERLSELDYRMPLYGGGGGVGVNCAGGVPGKSGTDMPDMSFGNHHHQNHQNMLLHDLSLSNVRSLGEPMHGRPVKEPKDSSGRRGRRSNGDGQGGKARRKRNDAAKAMMLDADGVCLSPNSKPHICEHCNAAFRSSYHLRRHVLIHTGERPFRCSQCNMSFIQKYLLQRHEKIHSDRLLKHKRTCGEAIKKGLDPSMLELSEAELGQGSYSLTQGNSTTSGRKRAKSKNGDGGERKKKKNASASAASSSGGIVRELGLQDFSMEHPSGSGPSIQGRTPKLVFKKAGRKGLDKGLLSLEDSADGQKRLGHKPGSMDHVEVSDLDNMGLLQGAGGNKQGPTTSSNYDDAMQFVKKRRYLHAVHNDYGAGSLHIASQGNSVIQGSLGPEPTLAMLDSSPLELKHDKSGIPDEVLQSLLDHYSHKPEGTHHHDVTFDLSDHPHHVDLQPAAPVTPELEDDSPNGGDKTAVMSEYSKFLLQALERTSHSGPFPSLGPTGPFPLLSSSSSPTGPLFSDKHVYTTSPMDCGYPPAVSSPLPIVAPSSNSSSSSSKSHYGMLVGSPSQAGYHISLEPTSHQQLTPSQELTEQLEKQHSPGTFNLPPQDLTLSAEGSKGQQPKAGGSAATANGSNYPDLSPLNPPKETTYQIENFAQAFGSQFKSGRGTPLSYGSDPGTEVDHRIRTPVSEFSGYTSLLADVSEP</sequence>
<dbReference type="Pfam" id="PF00096">
    <property type="entry name" value="zf-C2H2"/>
    <property type="match status" value="2"/>
</dbReference>
<protein>
    <recommendedName>
        <fullName evidence="14">C2H2-type domain-containing protein</fullName>
    </recommendedName>
</protein>
<evidence type="ECO:0000256" key="6">
    <source>
        <dbReference type="ARBA" id="ARBA00022771"/>
    </source>
</evidence>
<feature type="region of interest" description="Disordered" evidence="13">
    <location>
        <begin position="654"/>
        <end position="722"/>
    </location>
</feature>
<dbReference type="FunFam" id="3.30.160.60:FF:000067">
    <property type="entry name" value="Vascular endothelial zinc finger 1"/>
    <property type="match status" value="1"/>
</dbReference>
<dbReference type="PANTHER" id="PTHR24408:SF31">
    <property type="entry name" value="E4F TRANSCRIPTION FACTOR 1"/>
    <property type="match status" value="1"/>
</dbReference>
<feature type="region of interest" description="Disordered" evidence="13">
    <location>
        <begin position="526"/>
        <end position="548"/>
    </location>
</feature>